<evidence type="ECO:0000313" key="4">
    <source>
        <dbReference type="EnsemblPlants" id="Pp3c5_1350V3.1"/>
    </source>
</evidence>
<reference evidence="4" key="3">
    <citation type="submission" date="2020-12" db="UniProtKB">
        <authorList>
            <consortium name="EnsemblPlants"/>
        </authorList>
    </citation>
    <scope>IDENTIFICATION</scope>
</reference>
<feature type="compositionally biased region" description="Basic and acidic residues" evidence="1">
    <location>
        <begin position="120"/>
        <end position="129"/>
    </location>
</feature>
<organism evidence="3">
    <name type="scientific">Physcomitrium patens</name>
    <name type="common">Spreading-leaved earth moss</name>
    <name type="synonym">Physcomitrella patens</name>
    <dbReference type="NCBI Taxonomy" id="3218"/>
    <lineage>
        <taxon>Eukaryota</taxon>
        <taxon>Viridiplantae</taxon>
        <taxon>Streptophyta</taxon>
        <taxon>Embryophyta</taxon>
        <taxon>Bryophyta</taxon>
        <taxon>Bryophytina</taxon>
        <taxon>Bryopsida</taxon>
        <taxon>Funariidae</taxon>
        <taxon>Funariales</taxon>
        <taxon>Funariaceae</taxon>
        <taxon>Physcomitrium</taxon>
    </lineage>
</organism>
<feature type="chain" id="PRO_5036319063" evidence="2">
    <location>
        <begin position="21"/>
        <end position="135"/>
    </location>
</feature>
<evidence type="ECO:0000256" key="1">
    <source>
        <dbReference type="SAM" id="MobiDB-lite"/>
    </source>
</evidence>
<dbReference type="EnsemblPlants" id="Pp3c5_1350V3.1">
    <property type="protein sequence ID" value="Pp3c5_1350V3.1"/>
    <property type="gene ID" value="Pp3c5_1350"/>
</dbReference>
<sequence>MSLLPKMLLLLSEVFFHILGTEDLFVSCAVFAVVWKGHHNQYPAREVAIEEIATEKLNKKLQGTSPPTTQTKTEDIPNLDTAETENQLRQKQSLAAAQYIIPYKYNFGHHGSAQQVGASVHERPPRSSDFHATSM</sequence>
<feature type="region of interest" description="Disordered" evidence="1">
    <location>
        <begin position="114"/>
        <end position="135"/>
    </location>
</feature>
<dbReference type="EMBL" id="ABEU02000005">
    <property type="protein sequence ID" value="PNR53405.1"/>
    <property type="molecule type" value="Genomic_DNA"/>
</dbReference>
<accession>A0A2K1KI04</accession>
<proteinExistence type="predicted"/>
<evidence type="ECO:0000256" key="2">
    <source>
        <dbReference type="SAM" id="SignalP"/>
    </source>
</evidence>
<protein>
    <submittedName>
        <fullName evidence="3 4">Uncharacterized protein</fullName>
    </submittedName>
</protein>
<reference evidence="3 5" key="1">
    <citation type="journal article" date="2008" name="Science">
        <title>The Physcomitrella genome reveals evolutionary insights into the conquest of land by plants.</title>
        <authorList>
            <person name="Rensing S."/>
            <person name="Lang D."/>
            <person name="Zimmer A."/>
            <person name="Terry A."/>
            <person name="Salamov A."/>
            <person name="Shapiro H."/>
            <person name="Nishiyama T."/>
            <person name="Perroud P.-F."/>
            <person name="Lindquist E."/>
            <person name="Kamisugi Y."/>
            <person name="Tanahashi T."/>
            <person name="Sakakibara K."/>
            <person name="Fujita T."/>
            <person name="Oishi K."/>
            <person name="Shin-I T."/>
            <person name="Kuroki Y."/>
            <person name="Toyoda A."/>
            <person name="Suzuki Y."/>
            <person name="Hashimoto A."/>
            <person name="Yamaguchi K."/>
            <person name="Sugano A."/>
            <person name="Kohara Y."/>
            <person name="Fujiyama A."/>
            <person name="Anterola A."/>
            <person name="Aoki S."/>
            <person name="Ashton N."/>
            <person name="Barbazuk W.B."/>
            <person name="Barker E."/>
            <person name="Bennetzen J."/>
            <person name="Bezanilla M."/>
            <person name="Blankenship R."/>
            <person name="Cho S.H."/>
            <person name="Dutcher S."/>
            <person name="Estelle M."/>
            <person name="Fawcett J.A."/>
            <person name="Gundlach H."/>
            <person name="Hanada K."/>
            <person name="Heyl A."/>
            <person name="Hicks K.A."/>
            <person name="Hugh J."/>
            <person name="Lohr M."/>
            <person name="Mayer K."/>
            <person name="Melkozernov A."/>
            <person name="Murata T."/>
            <person name="Nelson D."/>
            <person name="Pils B."/>
            <person name="Prigge M."/>
            <person name="Reiss B."/>
            <person name="Renner T."/>
            <person name="Rombauts S."/>
            <person name="Rushton P."/>
            <person name="Sanderfoot A."/>
            <person name="Schween G."/>
            <person name="Shiu S.-H."/>
            <person name="Stueber K."/>
            <person name="Theodoulou F.L."/>
            <person name="Tu H."/>
            <person name="Van de Peer Y."/>
            <person name="Verrier P.J."/>
            <person name="Waters E."/>
            <person name="Wood A."/>
            <person name="Yang L."/>
            <person name="Cove D."/>
            <person name="Cuming A."/>
            <person name="Hasebe M."/>
            <person name="Lucas S."/>
            <person name="Mishler D.B."/>
            <person name="Reski R."/>
            <person name="Grigoriev I."/>
            <person name="Quatrano R.S."/>
            <person name="Boore J.L."/>
        </authorList>
    </citation>
    <scope>NUCLEOTIDE SEQUENCE [LARGE SCALE GENOMIC DNA]</scope>
    <source>
        <strain evidence="4 5">cv. Gransden 2004</strain>
    </source>
</reference>
<evidence type="ECO:0000313" key="3">
    <source>
        <dbReference type="EMBL" id="PNR53405.1"/>
    </source>
</evidence>
<feature type="compositionally biased region" description="Polar residues" evidence="1">
    <location>
        <begin position="61"/>
        <end position="71"/>
    </location>
</feature>
<keyword evidence="5" id="KW-1185">Reference proteome</keyword>
<keyword evidence="2" id="KW-0732">Signal</keyword>
<feature type="signal peptide" evidence="2">
    <location>
        <begin position="1"/>
        <end position="20"/>
    </location>
</feature>
<name>A0A2K1KI04_PHYPA</name>
<dbReference type="Proteomes" id="UP000006727">
    <property type="component" value="Chromosome 5"/>
</dbReference>
<dbReference type="InParanoid" id="A0A2K1KI04"/>
<dbReference type="Gramene" id="Pp3c5_1350V3.1">
    <property type="protein sequence ID" value="Pp3c5_1350V3.1"/>
    <property type="gene ID" value="Pp3c5_1350"/>
</dbReference>
<feature type="region of interest" description="Disordered" evidence="1">
    <location>
        <begin position="58"/>
        <end position="79"/>
    </location>
</feature>
<evidence type="ECO:0000313" key="5">
    <source>
        <dbReference type="Proteomes" id="UP000006727"/>
    </source>
</evidence>
<reference evidence="3 5" key="2">
    <citation type="journal article" date="2018" name="Plant J.">
        <title>The Physcomitrella patens chromosome-scale assembly reveals moss genome structure and evolution.</title>
        <authorList>
            <person name="Lang D."/>
            <person name="Ullrich K.K."/>
            <person name="Murat F."/>
            <person name="Fuchs J."/>
            <person name="Jenkins J."/>
            <person name="Haas F.B."/>
            <person name="Piednoel M."/>
            <person name="Gundlach H."/>
            <person name="Van Bel M."/>
            <person name="Meyberg R."/>
            <person name="Vives C."/>
            <person name="Morata J."/>
            <person name="Symeonidi A."/>
            <person name="Hiss M."/>
            <person name="Muchero W."/>
            <person name="Kamisugi Y."/>
            <person name="Saleh O."/>
            <person name="Blanc G."/>
            <person name="Decker E.L."/>
            <person name="van Gessel N."/>
            <person name="Grimwood J."/>
            <person name="Hayes R.D."/>
            <person name="Graham S.W."/>
            <person name="Gunter L.E."/>
            <person name="McDaniel S.F."/>
            <person name="Hoernstein S.N.W."/>
            <person name="Larsson A."/>
            <person name="Li F.W."/>
            <person name="Perroud P.F."/>
            <person name="Phillips J."/>
            <person name="Ranjan P."/>
            <person name="Rokshar D.S."/>
            <person name="Rothfels C.J."/>
            <person name="Schneider L."/>
            <person name="Shu S."/>
            <person name="Stevenson D.W."/>
            <person name="Thummler F."/>
            <person name="Tillich M."/>
            <person name="Villarreal Aguilar J.C."/>
            <person name="Widiez T."/>
            <person name="Wong G.K."/>
            <person name="Wymore A."/>
            <person name="Zhang Y."/>
            <person name="Zimmer A.D."/>
            <person name="Quatrano R.S."/>
            <person name="Mayer K.F.X."/>
            <person name="Goodstein D."/>
            <person name="Casacuberta J.M."/>
            <person name="Vandepoele K."/>
            <person name="Reski R."/>
            <person name="Cuming A.C."/>
            <person name="Tuskan G.A."/>
            <person name="Maumus F."/>
            <person name="Salse J."/>
            <person name="Schmutz J."/>
            <person name="Rensing S.A."/>
        </authorList>
    </citation>
    <scope>NUCLEOTIDE SEQUENCE [LARGE SCALE GENOMIC DNA]</scope>
    <source>
        <strain evidence="4 5">cv. Gransden 2004</strain>
    </source>
</reference>
<dbReference type="AlphaFoldDB" id="A0A2K1KI04"/>
<gene>
    <name evidence="3" type="ORF">PHYPA_007080</name>
</gene>